<dbReference type="InterPro" id="IPR000073">
    <property type="entry name" value="AB_hydrolase_1"/>
</dbReference>
<dbReference type="EMBL" id="JAHRHJ020000005">
    <property type="protein sequence ID" value="KAH9316379.1"/>
    <property type="molecule type" value="Genomic_DNA"/>
</dbReference>
<evidence type="ECO:0000259" key="5">
    <source>
        <dbReference type="Pfam" id="PF00561"/>
    </source>
</evidence>
<accession>A0AA38G8M2</accession>
<dbReference type="Pfam" id="PF00561">
    <property type="entry name" value="Abhydrolase_1"/>
    <property type="match status" value="1"/>
</dbReference>
<dbReference type="Gene3D" id="3.40.50.1820">
    <property type="entry name" value="alpha/beta hydrolase"/>
    <property type="match status" value="1"/>
</dbReference>
<evidence type="ECO:0000256" key="3">
    <source>
        <dbReference type="ARBA" id="ARBA00022490"/>
    </source>
</evidence>
<proteinExistence type="predicted"/>
<evidence type="ECO:0000256" key="1">
    <source>
        <dbReference type="ARBA" id="ARBA00004496"/>
    </source>
</evidence>
<feature type="non-terminal residue" evidence="6">
    <location>
        <position position="400"/>
    </location>
</feature>
<protein>
    <recommendedName>
        <fullName evidence="2">Maspardin</fullName>
    </recommendedName>
</protein>
<reference evidence="6 7" key="1">
    <citation type="journal article" date="2021" name="Nat. Plants">
        <title>The Taxus genome provides insights into paclitaxel biosynthesis.</title>
        <authorList>
            <person name="Xiong X."/>
            <person name="Gou J."/>
            <person name="Liao Q."/>
            <person name="Li Y."/>
            <person name="Zhou Q."/>
            <person name="Bi G."/>
            <person name="Li C."/>
            <person name="Du R."/>
            <person name="Wang X."/>
            <person name="Sun T."/>
            <person name="Guo L."/>
            <person name="Liang H."/>
            <person name="Lu P."/>
            <person name="Wu Y."/>
            <person name="Zhang Z."/>
            <person name="Ro D.K."/>
            <person name="Shang Y."/>
            <person name="Huang S."/>
            <person name="Yan J."/>
        </authorList>
    </citation>
    <scope>NUCLEOTIDE SEQUENCE [LARGE SCALE GENOMIC DNA]</scope>
    <source>
        <strain evidence="6">Ta-2019</strain>
    </source>
</reference>
<feature type="compositionally biased region" description="Basic and acidic residues" evidence="4">
    <location>
        <begin position="252"/>
        <end position="266"/>
    </location>
</feature>
<evidence type="ECO:0000313" key="6">
    <source>
        <dbReference type="EMBL" id="KAH9316379.1"/>
    </source>
</evidence>
<feature type="compositionally biased region" description="Polar residues" evidence="4">
    <location>
        <begin position="268"/>
        <end position="286"/>
    </location>
</feature>
<dbReference type="InterPro" id="IPR026151">
    <property type="entry name" value="Maspardin"/>
</dbReference>
<evidence type="ECO:0000313" key="7">
    <source>
        <dbReference type="Proteomes" id="UP000824469"/>
    </source>
</evidence>
<comment type="caution">
    <text evidence="6">The sequence shown here is derived from an EMBL/GenBank/DDBJ whole genome shotgun (WGS) entry which is preliminary data.</text>
</comment>
<evidence type="ECO:0000256" key="2">
    <source>
        <dbReference type="ARBA" id="ARBA00020148"/>
    </source>
</evidence>
<dbReference type="GO" id="GO:0005737">
    <property type="term" value="C:cytoplasm"/>
    <property type="evidence" value="ECO:0007669"/>
    <property type="project" value="UniProtKB-SubCell"/>
</dbReference>
<dbReference type="SUPFAM" id="SSF53474">
    <property type="entry name" value="alpha/beta-Hydrolases"/>
    <property type="match status" value="1"/>
</dbReference>
<dbReference type="PANTHER" id="PTHR15913">
    <property type="entry name" value="ACID CLUSTER PROTEIN 33"/>
    <property type="match status" value="1"/>
</dbReference>
<dbReference type="AlphaFoldDB" id="A0AA38G8M2"/>
<sequence>VGLKQWRYYDYGPKQVPALICLSGVIGTADVFYKQIMFLGMKGYRVIAADAPPVWSHQEWVNTFEKFLDAIDIHHVHLYGTELGGFLAQIFAQYRPRRVKSLVLSNTFLETHYFADKTPWSSLINWTPCFMLKRHILTGLPNEPQEPFIADSIDFVVNQLETLERNELASRLILKTSSASISRLLLPDSEITIMDTNDYSAVPRELKNQLMERYPAAREAFLKTGGYFPFLSRPDEVNLHLQLHLRRVGVEGRPDLVKGPTRRDRTGNPAQENAPSEDSADSFENSGSAFRQVEDGSLPSKIVGSSDDVGEHLEYSANESVDSETLTTAMRLPEKYGTCIYPTLLNGLFMELIKYIIIATALMEVIAHECSLATCCSSCVVELYGLGTKTSQFVRSVGLQ</sequence>
<name>A0AA38G8M2_TAXCH</name>
<organism evidence="6 7">
    <name type="scientific">Taxus chinensis</name>
    <name type="common">Chinese yew</name>
    <name type="synonym">Taxus wallichiana var. chinensis</name>
    <dbReference type="NCBI Taxonomy" id="29808"/>
    <lineage>
        <taxon>Eukaryota</taxon>
        <taxon>Viridiplantae</taxon>
        <taxon>Streptophyta</taxon>
        <taxon>Embryophyta</taxon>
        <taxon>Tracheophyta</taxon>
        <taxon>Spermatophyta</taxon>
        <taxon>Pinopsida</taxon>
        <taxon>Pinidae</taxon>
        <taxon>Conifers II</taxon>
        <taxon>Cupressales</taxon>
        <taxon>Taxaceae</taxon>
        <taxon>Taxus</taxon>
    </lineage>
</organism>
<feature type="region of interest" description="Disordered" evidence="4">
    <location>
        <begin position="252"/>
        <end position="286"/>
    </location>
</feature>
<evidence type="ECO:0000256" key="4">
    <source>
        <dbReference type="SAM" id="MobiDB-lite"/>
    </source>
</evidence>
<gene>
    <name evidence="6" type="ORF">KI387_025006</name>
</gene>
<dbReference type="Proteomes" id="UP000824469">
    <property type="component" value="Unassembled WGS sequence"/>
</dbReference>
<keyword evidence="3" id="KW-0963">Cytoplasm</keyword>
<feature type="domain" description="AB hydrolase-1" evidence="5">
    <location>
        <begin position="17"/>
        <end position="114"/>
    </location>
</feature>
<dbReference type="PANTHER" id="PTHR15913:SF0">
    <property type="entry name" value="MASPARDIN"/>
    <property type="match status" value="1"/>
</dbReference>
<dbReference type="InterPro" id="IPR029058">
    <property type="entry name" value="AB_hydrolase_fold"/>
</dbReference>
<comment type="subcellular location">
    <subcellularLocation>
        <location evidence="1">Cytoplasm</location>
    </subcellularLocation>
</comment>
<keyword evidence="7" id="KW-1185">Reference proteome</keyword>